<protein>
    <submittedName>
        <fullName evidence="4">Uncharacterized protein</fullName>
    </submittedName>
</protein>
<proteinExistence type="predicted"/>
<organism evidence="4 5">
    <name type="scientific">Dendrothele bispora (strain CBS 962.96)</name>
    <dbReference type="NCBI Taxonomy" id="1314807"/>
    <lineage>
        <taxon>Eukaryota</taxon>
        <taxon>Fungi</taxon>
        <taxon>Dikarya</taxon>
        <taxon>Basidiomycota</taxon>
        <taxon>Agaricomycotina</taxon>
        <taxon>Agaricomycetes</taxon>
        <taxon>Agaricomycetidae</taxon>
        <taxon>Agaricales</taxon>
        <taxon>Agaricales incertae sedis</taxon>
        <taxon>Dendrothele</taxon>
    </lineage>
</organism>
<keyword evidence="2" id="KW-0274">FAD</keyword>
<dbReference type="Gene3D" id="3.40.462.20">
    <property type="match status" value="1"/>
</dbReference>
<gene>
    <name evidence="4" type="ORF">K435DRAFT_808069</name>
</gene>
<dbReference type="InterPro" id="IPR050416">
    <property type="entry name" value="FAD-linked_Oxidoreductase"/>
</dbReference>
<dbReference type="EMBL" id="ML179712">
    <property type="protein sequence ID" value="THU82728.1"/>
    <property type="molecule type" value="Genomic_DNA"/>
</dbReference>
<dbReference type="InterPro" id="IPR016169">
    <property type="entry name" value="FAD-bd_PCMH_sub2"/>
</dbReference>
<evidence type="ECO:0000256" key="1">
    <source>
        <dbReference type="ARBA" id="ARBA00022630"/>
    </source>
</evidence>
<dbReference type="AlphaFoldDB" id="A0A4S8L3Y7"/>
<evidence type="ECO:0000256" key="3">
    <source>
        <dbReference type="ARBA" id="ARBA00023002"/>
    </source>
</evidence>
<dbReference type="GO" id="GO:0016491">
    <property type="term" value="F:oxidoreductase activity"/>
    <property type="evidence" value="ECO:0007669"/>
    <property type="project" value="UniProtKB-KW"/>
</dbReference>
<evidence type="ECO:0000313" key="4">
    <source>
        <dbReference type="EMBL" id="THU82728.1"/>
    </source>
</evidence>
<dbReference type="Proteomes" id="UP000297245">
    <property type="component" value="Unassembled WGS sequence"/>
</dbReference>
<dbReference type="Gene3D" id="3.30.465.10">
    <property type="match status" value="2"/>
</dbReference>
<dbReference type="PANTHER" id="PTHR42973">
    <property type="entry name" value="BINDING OXIDOREDUCTASE, PUTATIVE (AFU_ORTHOLOGUE AFUA_1G17690)-RELATED"/>
    <property type="match status" value="1"/>
</dbReference>
<reference evidence="4 5" key="1">
    <citation type="journal article" date="2019" name="Nat. Ecol. Evol.">
        <title>Megaphylogeny resolves global patterns of mushroom evolution.</title>
        <authorList>
            <person name="Varga T."/>
            <person name="Krizsan K."/>
            <person name="Foldi C."/>
            <person name="Dima B."/>
            <person name="Sanchez-Garcia M."/>
            <person name="Sanchez-Ramirez S."/>
            <person name="Szollosi G.J."/>
            <person name="Szarkandi J.G."/>
            <person name="Papp V."/>
            <person name="Albert L."/>
            <person name="Andreopoulos W."/>
            <person name="Angelini C."/>
            <person name="Antonin V."/>
            <person name="Barry K.W."/>
            <person name="Bougher N.L."/>
            <person name="Buchanan P."/>
            <person name="Buyck B."/>
            <person name="Bense V."/>
            <person name="Catcheside P."/>
            <person name="Chovatia M."/>
            <person name="Cooper J."/>
            <person name="Damon W."/>
            <person name="Desjardin D."/>
            <person name="Finy P."/>
            <person name="Geml J."/>
            <person name="Haridas S."/>
            <person name="Hughes K."/>
            <person name="Justo A."/>
            <person name="Karasinski D."/>
            <person name="Kautmanova I."/>
            <person name="Kiss B."/>
            <person name="Kocsube S."/>
            <person name="Kotiranta H."/>
            <person name="LaButti K.M."/>
            <person name="Lechner B.E."/>
            <person name="Liimatainen K."/>
            <person name="Lipzen A."/>
            <person name="Lukacs Z."/>
            <person name="Mihaltcheva S."/>
            <person name="Morgado L.N."/>
            <person name="Niskanen T."/>
            <person name="Noordeloos M.E."/>
            <person name="Ohm R.A."/>
            <person name="Ortiz-Santana B."/>
            <person name="Ovrebo C."/>
            <person name="Racz N."/>
            <person name="Riley R."/>
            <person name="Savchenko A."/>
            <person name="Shiryaev A."/>
            <person name="Soop K."/>
            <person name="Spirin V."/>
            <person name="Szebenyi C."/>
            <person name="Tomsovsky M."/>
            <person name="Tulloss R.E."/>
            <person name="Uehling J."/>
            <person name="Grigoriev I.V."/>
            <person name="Vagvolgyi C."/>
            <person name="Papp T."/>
            <person name="Martin F.M."/>
            <person name="Miettinen O."/>
            <person name="Hibbett D.S."/>
            <person name="Nagy L.G."/>
        </authorList>
    </citation>
    <scope>NUCLEOTIDE SEQUENCE [LARGE SCALE GENOMIC DNA]</scope>
    <source>
        <strain evidence="4 5">CBS 962.96</strain>
    </source>
</reference>
<dbReference type="PANTHER" id="PTHR42973:SF54">
    <property type="entry name" value="FAD-BINDING PCMH-TYPE DOMAIN-CONTAINING PROTEIN"/>
    <property type="match status" value="1"/>
</dbReference>
<sequence>MPSGELFKIIKLGNPTTQQRSVKLYLKAHSGIKASSEKKNRNLKAGFEAAESESFGSGSSFGSGFRSVSLSSDQRNVSISPGQQWVRIYSELGQHNLSVAGGRTAPVGVGGFLLGVQPADFLRKGGISYWRSTNYGFVTRYTLPTIDLDEMWGGSLVMGLEQAPALFEFLANYTEAVNVTFQIYEDANGGLSAVSLSWDPDTQNYTAASFDVYLKPQEFPPLFAGLREFVPEASVNTLRIANLTAFATETAGGDPSGSRVAWWTLTVAADSQLIQDIFAQGQSHFADLLKLNGATTTWSLTTQPINRQMINATIANGSPVGFTAQDAENNLFLVLEHLKWTDASLDDEMESRSQSFLSMAQYLAKQRNMLNDGSQLIYERVGQEHLSKLTAVKADVDPENVLGKLWTGTEKALELRATIWVPLERSQSVINSQWLKKAIMIVFDIL</sequence>
<accession>A0A4S8L3Y7</accession>
<name>A0A4S8L3Y7_DENBC</name>
<keyword evidence="1" id="KW-0285">Flavoprotein</keyword>
<evidence type="ECO:0000256" key="2">
    <source>
        <dbReference type="ARBA" id="ARBA00022827"/>
    </source>
</evidence>
<evidence type="ECO:0000313" key="5">
    <source>
        <dbReference type="Proteomes" id="UP000297245"/>
    </source>
</evidence>
<keyword evidence="3" id="KW-0560">Oxidoreductase</keyword>
<keyword evidence="5" id="KW-1185">Reference proteome</keyword>